<dbReference type="InterPro" id="IPR027417">
    <property type="entry name" value="P-loop_NTPase"/>
</dbReference>
<dbReference type="SUPFAM" id="SSF52540">
    <property type="entry name" value="P-loop containing nucleoside triphosphate hydrolases"/>
    <property type="match status" value="1"/>
</dbReference>
<dbReference type="PANTHER" id="PTHR36766">
    <property type="entry name" value="PLANT BROAD-SPECTRUM MILDEW RESISTANCE PROTEIN RPW8"/>
    <property type="match status" value="1"/>
</dbReference>
<dbReference type="GO" id="GO:0051707">
    <property type="term" value="P:response to other organism"/>
    <property type="evidence" value="ECO:0007669"/>
    <property type="project" value="UniProtKB-ARBA"/>
</dbReference>
<dbReference type="Gene3D" id="1.20.5.4130">
    <property type="match status" value="1"/>
</dbReference>
<dbReference type="InterPro" id="IPR032675">
    <property type="entry name" value="LRR_dom_sf"/>
</dbReference>
<evidence type="ECO:0000256" key="4">
    <source>
        <dbReference type="ARBA" id="ARBA00022840"/>
    </source>
</evidence>
<dbReference type="AlphaFoldDB" id="A0A2N9I5X5"/>
<evidence type="ECO:0000259" key="5">
    <source>
        <dbReference type="Pfam" id="PF00931"/>
    </source>
</evidence>
<name>A0A2N9I5X5_FAGSY</name>
<gene>
    <name evidence="7" type="ORF">FSB_LOCUS49298</name>
</gene>
<reference evidence="7" key="1">
    <citation type="submission" date="2018-02" db="EMBL/GenBank/DDBJ databases">
        <authorList>
            <person name="Cohen D.B."/>
            <person name="Kent A.D."/>
        </authorList>
    </citation>
    <scope>NUCLEOTIDE SEQUENCE</scope>
</reference>
<dbReference type="Gene3D" id="3.80.10.10">
    <property type="entry name" value="Ribonuclease Inhibitor"/>
    <property type="match status" value="1"/>
</dbReference>
<protein>
    <recommendedName>
        <fullName evidence="8">Rx N-terminal domain-containing protein</fullName>
    </recommendedName>
</protein>
<keyword evidence="1" id="KW-0677">Repeat</keyword>
<dbReference type="GO" id="GO:0043531">
    <property type="term" value="F:ADP binding"/>
    <property type="evidence" value="ECO:0007669"/>
    <property type="project" value="InterPro"/>
</dbReference>
<dbReference type="Pfam" id="PF00931">
    <property type="entry name" value="NB-ARC"/>
    <property type="match status" value="2"/>
</dbReference>
<evidence type="ECO:0000313" key="7">
    <source>
        <dbReference type="EMBL" id="SPD21416.1"/>
    </source>
</evidence>
<evidence type="ECO:0000256" key="3">
    <source>
        <dbReference type="ARBA" id="ARBA00022821"/>
    </source>
</evidence>
<evidence type="ECO:0000259" key="6">
    <source>
        <dbReference type="Pfam" id="PF18052"/>
    </source>
</evidence>
<proteinExistence type="predicted"/>
<feature type="domain" description="NB-ARC" evidence="5">
    <location>
        <begin position="211"/>
        <end position="254"/>
    </location>
</feature>
<dbReference type="SUPFAM" id="SSF52047">
    <property type="entry name" value="RNI-like"/>
    <property type="match status" value="1"/>
</dbReference>
<dbReference type="CDD" id="cd14798">
    <property type="entry name" value="RX-CC_like"/>
    <property type="match status" value="1"/>
</dbReference>
<dbReference type="GO" id="GO:0006952">
    <property type="term" value="P:defense response"/>
    <property type="evidence" value="ECO:0007669"/>
    <property type="project" value="UniProtKB-KW"/>
</dbReference>
<dbReference type="PANTHER" id="PTHR36766:SF61">
    <property type="entry name" value="NB-ARC DOMAIN DISEASE RESISTANCE PROTEIN"/>
    <property type="match status" value="1"/>
</dbReference>
<keyword evidence="4" id="KW-0067">ATP-binding</keyword>
<dbReference type="InterPro" id="IPR041118">
    <property type="entry name" value="Rx_N"/>
</dbReference>
<dbReference type="InterPro" id="IPR002182">
    <property type="entry name" value="NB-ARC"/>
</dbReference>
<dbReference type="Gene3D" id="3.40.50.300">
    <property type="entry name" value="P-loop containing nucleotide triphosphate hydrolases"/>
    <property type="match status" value="2"/>
</dbReference>
<evidence type="ECO:0008006" key="8">
    <source>
        <dbReference type="Google" id="ProtNLM"/>
    </source>
</evidence>
<evidence type="ECO:0000256" key="2">
    <source>
        <dbReference type="ARBA" id="ARBA00022741"/>
    </source>
</evidence>
<dbReference type="EMBL" id="OIVN01005218">
    <property type="protein sequence ID" value="SPD21416.1"/>
    <property type="molecule type" value="Genomic_DNA"/>
</dbReference>
<accession>A0A2N9I5X5</accession>
<organism evidence="7">
    <name type="scientific">Fagus sylvatica</name>
    <name type="common">Beechnut</name>
    <dbReference type="NCBI Taxonomy" id="28930"/>
    <lineage>
        <taxon>Eukaryota</taxon>
        <taxon>Viridiplantae</taxon>
        <taxon>Streptophyta</taxon>
        <taxon>Embryophyta</taxon>
        <taxon>Tracheophyta</taxon>
        <taxon>Spermatophyta</taxon>
        <taxon>Magnoliopsida</taxon>
        <taxon>eudicotyledons</taxon>
        <taxon>Gunneridae</taxon>
        <taxon>Pentapetalae</taxon>
        <taxon>rosids</taxon>
        <taxon>fabids</taxon>
        <taxon>Fagales</taxon>
        <taxon>Fagaceae</taxon>
        <taxon>Fagus</taxon>
    </lineage>
</organism>
<keyword evidence="3" id="KW-0611">Plant defense</keyword>
<keyword evidence="2" id="KW-0547">Nucleotide-binding</keyword>
<dbReference type="Pfam" id="PF18052">
    <property type="entry name" value="Rx_N"/>
    <property type="match status" value="1"/>
</dbReference>
<feature type="domain" description="Disease resistance N-terminal" evidence="6">
    <location>
        <begin position="13"/>
        <end position="99"/>
    </location>
</feature>
<sequence length="393" mass="44560">MAAETFVFNIADNLLGKLGSLAFQEACLVWGVESDLERLEKTLSTVKAVLLDAEEQQFHNQELTVWLGNLREVFYDAQDVLDEFECEALRRQDVETRGSTTRKVAADRAKFHLSERSENRHVVRGREMSYSFVHASDVIGRDQDKENIIQLLLHPAADGGQNVSVISVVGIGGLGKTALAKLVFNDATVVDHFELKCWVAIANTPSRIVWTGKKFLLVLDDVWNEDREKWIELRSLLMGGANGSKILVTTRSPTSCFYDEHYVPIQLGRGRQSRRIHDEPSSSSLPELPQLVALPQWIKWSSRTLQYMLIHDCPNLTALPEWLPNLASLRLLEFGDCPKLVSLPEGKLCLLSLRTFRIEECPELSRRCQPEIGEDWHKIAHASEIYIDDKKIK</sequence>
<dbReference type="GO" id="GO:0005524">
    <property type="term" value="F:ATP binding"/>
    <property type="evidence" value="ECO:0007669"/>
    <property type="project" value="UniProtKB-KW"/>
</dbReference>
<dbReference type="InterPro" id="IPR038005">
    <property type="entry name" value="RX-like_CC"/>
</dbReference>
<evidence type="ECO:0000256" key="1">
    <source>
        <dbReference type="ARBA" id="ARBA00022737"/>
    </source>
</evidence>
<feature type="domain" description="NB-ARC" evidence="5">
    <location>
        <begin position="142"/>
        <end position="204"/>
    </location>
</feature>